<dbReference type="PANTHER" id="PTHR39337">
    <property type="entry name" value="BLR5642 PROTEIN"/>
    <property type="match status" value="1"/>
</dbReference>
<reference evidence="1" key="1">
    <citation type="journal article" date="2014" name="Front. Microbiol.">
        <title>High frequency of phylogenetically diverse reductive dehalogenase-homologous genes in deep subseafloor sedimentary metagenomes.</title>
        <authorList>
            <person name="Kawai M."/>
            <person name="Futagami T."/>
            <person name="Toyoda A."/>
            <person name="Takaki Y."/>
            <person name="Nishi S."/>
            <person name="Hori S."/>
            <person name="Arai W."/>
            <person name="Tsubouchi T."/>
            <person name="Morono Y."/>
            <person name="Uchiyama I."/>
            <person name="Ito T."/>
            <person name="Fujiyama A."/>
            <person name="Inagaki F."/>
            <person name="Takami H."/>
        </authorList>
    </citation>
    <scope>NUCLEOTIDE SEQUENCE</scope>
    <source>
        <strain evidence="1">Expedition CK06-06</strain>
    </source>
</reference>
<name>X1IFS3_9ZZZZ</name>
<feature type="non-terminal residue" evidence="1">
    <location>
        <position position="135"/>
    </location>
</feature>
<dbReference type="InterPro" id="IPR007438">
    <property type="entry name" value="DUF488"/>
</dbReference>
<proteinExistence type="predicted"/>
<evidence type="ECO:0008006" key="2">
    <source>
        <dbReference type="Google" id="ProtNLM"/>
    </source>
</evidence>
<dbReference type="InterPro" id="IPR014519">
    <property type="entry name" value="UCP024492"/>
</dbReference>
<gene>
    <name evidence="1" type="ORF">S03H2_46589</name>
</gene>
<comment type="caution">
    <text evidence="1">The sequence shown here is derived from an EMBL/GenBank/DDBJ whole genome shotgun (WGS) entry which is preliminary data.</text>
</comment>
<dbReference type="Pfam" id="PF04343">
    <property type="entry name" value="DUF488"/>
    <property type="match status" value="1"/>
</dbReference>
<accession>X1IFS3</accession>
<dbReference type="EMBL" id="BARU01029268">
    <property type="protein sequence ID" value="GAH64949.1"/>
    <property type="molecule type" value="Genomic_DNA"/>
</dbReference>
<protein>
    <recommendedName>
        <fullName evidence="2">DUF488 domain-containing protein</fullName>
    </recommendedName>
</protein>
<dbReference type="PIRSF" id="PIRSF024492">
    <property type="entry name" value="UCP024492"/>
    <property type="match status" value="1"/>
</dbReference>
<evidence type="ECO:0000313" key="1">
    <source>
        <dbReference type="EMBL" id="GAH64949.1"/>
    </source>
</evidence>
<dbReference type="AlphaFoldDB" id="X1IFS3"/>
<dbReference type="PANTHER" id="PTHR39337:SF1">
    <property type="entry name" value="BLR5642 PROTEIN"/>
    <property type="match status" value="1"/>
</dbReference>
<sequence length="135" mass="15865">MAKELFTIGYEGMNLDGFVEQLKKFAVDCLIDVREIPLSRKRGFSKSGLVQRLNRENIHYVHFKELGSPKPIREKLKIDRDYSTFFKKMNKYLSNKKEAIESAYSYIADSTCCLMCFERLAEQCHRKIVARKIKE</sequence>
<organism evidence="1">
    <name type="scientific">marine sediment metagenome</name>
    <dbReference type="NCBI Taxonomy" id="412755"/>
    <lineage>
        <taxon>unclassified sequences</taxon>
        <taxon>metagenomes</taxon>
        <taxon>ecological metagenomes</taxon>
    </lineage>
</organism>